<dbReference type="InterPro" id="IPR007686">
    <property type="entry name" value="YutG/PgpA"/>
</dbReference>
<feature type="transmembrane region" description="Helical" evidence="1">
    <location>
        <begin position="48"/>
        <end position="69"/>
    </location>
</feature>
<dbReference type="SUPFAM" id="SSF101307">
    <property type="entry name" value="YutG-like"/>
    <property type="match status" value="1"/>
</dbReference>
<dbReference type="CDD" id="cd06971">
    <property type="entry name" value="PgpA"/>
    <property type="match status" value="1"/>
</dbReference>
<keyword evidence="1" id="KW-1133">Transmembrane helix</keyword>
<dbReference type="GO" id="GO:0006655">
    <property type="term" value="P:phosphatidylglycerol biosynthetic process"/>
    <property type="evidence" value="ECO:0007669"/>
    <property type="project" value="UniProtKB-UniPathway"/>
</dbReference>
<keyword evidence="4" id="KW-1185">Reference proteome</keyword>
<dbReference type="RefSeq" id="WP_123290574.1">
    <property type="nucleotide sequence ID" value="NZ_RJVA01000013.1"/>
</dbReference>
<dbReference type="GO" id="GO:0008962">
    <property type="term" value="F:phosphatidylglycerophosphatase activity"/>
    <property type="evidence" value="ECO:0007669"/>
    <property type="project" value="InterPro"/>
</dbReference>
<dbReference type="Proteomes" id="UP000276223">
    <property type="component" value="Unassembled WGS sequence"/>
</dbReference>
<keyword evidence="1" id="KW-0472">Membrane</keyword>
<dbReference type="InterPro" id="IPR036681">
    <property type="entry name" value="PgpA-like_sf"/>
</dbReference>
<evidence type="ECO:0000259" key="2">
    <source>
        <dbReference type="Pfam" id="PF04608"/>
    </source>
</evidence>
<comment type="caution">
    <text evidence="3">The sequence shown here is derived from an EMBL/GenBank/DDBJ whole genome shotgun (WGS) entry which is preliminary data.</text>
</comment>
<proteinExistence type="predicted"/>
<dbReference type="PIRSF" id="PIRSF006162">
    <property type="entry name" value="PgpA"/>
    <property type="match status" value="1"/>
</dbReference>
<reference evidence="3 4" key="1">
    <citation type="submission" date="2018-11" db="EMBL/GenBank/DDBJ databases">
        <title>Genomic Encyclopedia of Type Strains, Phase IV (KMG-IV): sequencing the most valuable type-strain genomes for metagenomic binning, comparative biology and taxonomic classification.</title>
        <authorList>
            <person name="Goeker M."/>
        </authorList>
    </citation>
    <scope>NUCLEOTIDE SEQUENCE [LARGE SCALE GENOMIC DNA]</scope>
    <source>
        <strain evidence="3 4">DSM 22027</strain>
    </source>
</reference>
<dbReference type="InterPro" id="IPR026037">
    <property type="entry name" value="PgpA"/>
</dbReference>
<feature type="domain" description="YutG/PgpA" evidence="2">
    <location>
        <begin position="17"/>
        <end position="153"/>
    </location>
</feature>
<feature type="transmembrane region" description="Helical" evidence="1">
    <location>
        <begin position="89"/>
        <end position="113"/>
    </location>
</feature>
<keyword evidence="1" id="KW-0812">Transmembrane</keyword>
<dbReference type="PANTHER" id="PTHR36305:SF1">
    <property type="entry name" value="PHOSPHATIDYLGLYCEROPHOSPHATASE A"/>
    <property type="match status" value="1"/>
</dbReference>
<dbReference type="Pfam" id="PF04608">
    <property type="entry name" value="PgpA"/>
    <property type="match status" value="1"/>
</dbReference>
<dbReference type="EMBL" id="RJVA01000013">
    <property type="protein sequence ID" value="ROQ90832.1"/>
    <property type="molecule type" value="Genomic_DNA"/>
</dbReference>
<evidence type="ECO:0000313" key="3">
    <source>
        <dbReference type="EMBL" id="ROQ90832.1"/>
    </source>
</evidence>
<evidence type="ECO:0000313" key="4">
    <source>
        <dbReference type="Proteomes" id="UP000276223"/>
    </source>
</evidence>
<dbReference type="UniPathway" id="UPA00084">
    <property type="reaction ID" value="UER00504"/>
</dbReference>
<accession>A0A3N1UHU3</accession>
<feature type="transmembrane region" description="Helical" evidence="1">
    <location>
        <begin position="133"/>
        <end position="159"/>
    </location>
</feature>
<sequence length="161" mass="16791">MSLADTHQSKPPIAVRIARLGVLGTAPVAPGTVATIAAGIPVASVLSALPHGWACLLLGLLFVGSCWVAEEAQNSLGHQDPQDVVIDELIGFLFTTTGMPATPLTMVLGVLYFRAMDILKPWPVCVLDRQLKGGLGIVADDVAAGLYAHGLLAVTLMFVHS</sequence>
<organism evidence="3 4">
    <name type="scientific">Desulfosoma caldarium</name>
    <dbReference type="NCBI Taxonomy" id="610254"/>
    <lineage>
        <taxon>Bacteria</taxon>
        <taxon>Pseudomonadati</taxon>
        <taxon>Thermodesulfobacteriota</taxon>
        <taxon>Syntrophobacteria</taxon>
        <taxon>Syntrophobacterales</taxon>
        <taxon>Syntrophobacteraceae</taxon>
        <taxon>Desulfosoma</taxon>
    </lineage>
</organism>
<dbReference type="AlphaFoldDB" id="A0A3N1UHU3"/>
<feature type="transmembrane region" description="Helical" evidence="1">
    <location>
        <begin position="20"/>
        <end position="42"/>
    </location>
</feature>
<name>A0A3N1UHU3_9BACT</name>
<evidence type="ECO:0000256" key="1">
    <source>
        <dbReference type="SAM" id="Phobius"/>
    </source>
</evidence>
<gene>
    <name evidence="3" type="ORF">EDC27_2087</name>
</gene>
<dbReference type="PANTHER" id="PTHR36305">
    <property type="entry name" value="PHOSPHATIDYLGLYCEROPHOSPHATASE A"/>
    <property type="match status" value="1"/>
</dbReference>
<protein>
    <submittedName>
        <fullName evidence="3">Phosphatidylglycerophosphatase</fullName>
    </submittedName>
</protein>
<dbReference type="OrthoDB" id="9804091at2"/>